<evidence type="ECO:0000313" key="2">
    <source>
        <dbReference type="Proteomes" id="UP000001307"/>
    </source>
</evidence>
<sequence length="48" mass="5663">MIILLLINFTSLLKFRKSSRVHKLTSKLSKVQKSKALFWLNLFTIDQI</sequence>
<reference evidence="1" key="1">
    <citation type="journal article" date="2010" name="Science">
        <title>Plasticity of animal genome architecture unmasked by rapid evolution of a pelagic tunicate.</title>
        <authorList>
            <person name="Denoeud F."/>
            <person name="Henriet S."/>
            <person name="Mungpakdee S."/>
            <person name="Aury J.M."/>
            <person name="Da Silva C."/>
            <person name="Brinkmann H."/>
            <person name="Mikhaleva J."/>
            <person name="Olsen L.C."/>
            <person name="Jubin C."/>
            <person name="Canestro C."/>
            <person name="Bouquet J.M."/>
            <person name="Danks G."/>
            <person name="Poulain J."/>
            <person name="Campsteijn C."/>
            <person name="Adamski M."/>
            <person name="Cross I."/>
            <person name="Yadetie F."/>
            <person name="Muffato M."/>
            <person name="Louis A."/>
            <person name="Butcher S."/>
            <person name="Tsagkogeorga G."/>
            <person name="Konrad A."/>
            <person name="Singh S."/>
            <person name="Jensen M.F."/>
            <person name="Cong E.H."/>
            <person name="Eikeseth-Otteraa H."/>
            <person name="Noel B."/>
            <person name="Anthouard V."/>
            <person name="Porcel B.M."/>
            <person name="Kachouri-Lafond R."/>
            <person name="Nishino A."/>
            <person name="Ugolini M."/>
            <person name="Chourrout P."/>
            <person name="Nishida H."/>
            <person name="Aasland R."/>
            <person name="Huzurbazar S."/>
            <person name="Westhof E."/>
            <person name="Delsuc F."/>
            <person name="Lehrach H."/>
            <person name="Reinhardt R."/>
            <person name="Weissenbach J."/>
            <person name="Roy S.W."/>
            <person name="Artiguenave F."/>
            <person name="Postlethwait J.H."/>
            <person name="Manak J.R."/>
            <person name="Thompson E.M."/>
            <person name="Jaillon O."/>
            <person name="Du Pasquier L."/>
            <person name="Boudinot P."/>
            <person name="Liberles D.A."/>
            <person name="Volff J.N."/>
            <person name="Philippe H."/>
            <person name="Lenhard B."/>
            <person name="Roest Crollius H."/>
            <person name="Wincker P."/>
            <person name="Chourrout D."/>
        </authorList>
    </citation>
    <scope>NUCLEOTIDE SEQUENCE [LARGE SCALE GENOMIC DNA]</scope>
</reference>
<evidence type="ECO:0000313" key="1">
    <source>
        <dbReference type="EMBL" id="CBY18955.1"/>
    </source>
</evidence>
<proteinExistence type="predicted"/>
<protein>
    <submittedName>
        <fullName evidence="1">Uncharacterized protein</fullName>
    </submittedName>
</protein>
<keyword evidence="2" id="KW-1185">Reference proteome</keyword>
<dbReference type="Proteomes" id="UP000001307">
    <property type="component" value="Unassembled WGS sequence"/>
</dbReference>
<organism evidence="1">
    <name type="scientific">Oikopleura dioica</name>
    <name type="common">Tunicate</name>
    <dbReference type="NCBI Taxonomy" id="34765"/>
    <lineage>
        <taxon>Eukaryota</taxon>
        <taxon>Metazoa</taxon>
        <taxon>Chordata</taxon>
        <taxon>Tunicata</taxon>
        <taxon>Appendicularia</taxon>
        <taxon>Copelata</taxon>
        <taxon>Oikopleuridae</taxon>
        <taxon>Oikopleura</taxon>
    </lineage>
</organism>
<accession>E4X926</accession>
<dbReference type="AlphaFoldDB" id="E4X926"/>
<name>E4X926_OIKDI</name>
<dbReference type="EMBL" id="FN653030">
    <property type="protein sequence ID" value="CBY18955.1"/>
    <property type="molecule type" value="Genomic_DNA"/>
</dbReference>
<gene>
    <name evidence="1" type="ORF">GSOID_T00004373001</name>
</gene>
<dbReference type="InParanoid" id="E4X926"/>